<dbReference type="PIRSF" id="PIRSF031773">
    <property type="entry name" value="DevC"/>
    <property type="match status" value="1"/>
</dbReference>
<dbReference type="PANTHER" id="PTHR43738">
    <property type="entry name" value="ABC TRANSPORTER, MEMBRANE PROTEIN"/>
    <property type="match status" value="1"/>
</dbReference>
<feature type="domain" description="ABC3 transporter permease C-terminal" evidence="8">
    <location>
        <begin position="276"/>
        <end position="387"/>
    </location>
</feature>
<evidence type="ECO:0000256" key="4">
    <source>
        <dbReference type="ARBA" id="ARBA00022692"/>
    </source>
</evidence>
<dbReference type="AlphaFoldDB" id="A0AA96WAZ0"/>
<dbReference type="InterPro" id="IPR005891">
    <property type="entry name" value="DevC"/>
</dbReference>
<evidence type="ECO:0000256" key="7">
    <source>
        <dbReference type="SAM" id="Phobius"/>
    </source>
</evidence>
<dbReference type="InterPro" id="IPR051125">
    <property type="entry name" value="ABC-4/HrtB_transporter"/>
</dbReference>
<feature type="transmembrane region" description="Helical" evidence="7">
    <location>
        <begin position="19"/>
        <end position="39"/>
    </location>
</feature>
<keyword evidence="2" id="KW-0813">Transport</keyword>
<keyword evidence="6 7" id="KW-0472">Membrane</keyword>
<evidence type="ECO:0000313" key="9">
    <source>
        <dbReference type="EMBL" id="WNZ21718.1"/>
    </source>
</evidence>
<proteinExistence type="predicted"/>
<dbReference type="GO" id="GO:0005886">
    <property type="term" value="C:plasma membrane"/>
    <property type="evidence" value="ECO:0007669"/>
    <property type="project" value="UniProtKB-SubCell"/>
</dbReference>
<sequence>MIFAIPVAWLQLIHQRVRLFATLAGLAFVVTLLFMQLGFQDALFKSAVRVHQNLAGDLFIISKQYKSLVAQQSFPKSRLYQTLAFDGVADVTPLYFQFGKLRNIETGQKFSIFMFGVDPSKPIFNVPEINQNLDILKLASTALFDRDSRPDFGPIAQRFEEQGEVSLEITPFNSITTANRLEVKGLFTLGASFGVDGNLITNLSTFVNIFADRSTEAIDIGSIHLKPGANIQQVQNNLITHLSQDIRILTRQEFIDFEKQYWNERTPIGFTFRLMVSMGFVVGIGIAYQILYSNISSHIIEYATLKAIGFTNSYLLFVVFQQALLLAIFSYLPGFFTSSRLFNLAKEATRLPINMTLDQSLLVLASIVLMCSVSGVFAVQKLRSADPADIF</sequence>
<dbReference type="EMBL" id="CP053586">
    <property type="protein sequence ID" value="WNZ21718.1"/>
    <property type="molecule type" value="Genomic_DNA"/>
</dbReference>
<keyword evidence="5 7" id="KW-1133">Transmembrane helix</keyword>
<evidence type="ECO:0000256" key="6">
    <source>
        <dbReference type="ARBA" id="ARBA00023136"/>
    </source>
</evidence>
<feature type="transmembrane region" description="Helical" evidence="7">
    <location>
        <begin position="270"/>
        <end position="292"/>
    </location>
</feature>
<dbReference type="PANTHER" id="PTHR43738:SF1">
    <property type="entry name" value="HEMIN TRANSPORT SYSTEM PERMEASE PROTEIN HRTB-RELATED"/>
    <property type="match status" value="1"/>
</dbReference>
<feature type="transmembrane region" description="Helical" evidence="7">
    <location>
        <begin position="313"/>
        <end position="332"/>
    </location>
</feature>
<reference evidence="9" key="1">
    <citation type="submission" date="2020-05" db="EMBL/GenBank/DDBJ databases">
        <authorList>
            <person name="Zhu T."/>
            <person name="Keshari N."/>
            <person name="Lu X."/>
        </authorList>
    </citation>
    <scope>NUCLEOTIDE SEQUENCE</scope>
    <source>
        <strain evidence="9">NK1-12</strain>
    </source>
</reference>
<gene>
    <name evidence="9" type="ORF">HJG54_01775</name>
</gene>
<protein>
    <submittedName>
        <fullName evidence="9">FtsX-like permease family protein</fullName>
    </submittedName>
</protein>
<evidence type="ECO:0000256" key="1">
    <source>
        <dbReference type="ARBA" id="ARBA00004651"/>
    </source>
</evidence>
<name>A0AA96WAZ0_9CYAN</name>
<dbReference type="NCBIfam" id="TIGR01185">
    <property type="entry name" value="devC"/>
    <property type="match status" value="1"/>
</dbReference>
<keyword evidence="3" id="KW-1003">Cell membrane</keyword>
<evidence type="ECO:0000259" key="8">
    <source>
        <dbReference type="Pfam" id="PF02687"/>
    </source>
</evidence>
<evidence type="ECO:0000256" key="5">
    <source>
        <dbReference type="ARBA" id="ARBA00022989"/>
    </source>
</evidence>
<feature type="transmembrane region" description="Helical" evidence="7">
    <location>
        <begin position="361"/>
        <end position="379"/>
    </location>
</feature>
<keyword evidence="4 7" id="KW-0812">Transmembrane</keyword>
<dbReference type="InterPro" id="IPR003838">
    <property type="entry name" value="ABC3_permease_C"/>
</dbReference>
<dbReference type="Pfam" id="PF02687">
    <property type="entry name" value="FtsX"/>
    <property type="match status" value="1"/>
</dbReference>
<dbReference type="RefSeq" id="WP_036001158.1">
    <property type="nucleotide sequence ID" value="NZ_CP053586.1"/>
</dbReference>
<accession>A0AA96WAZ0</accession>
<organism evidence="9">
    <name type="scientific">Leptolyngbya sp. NK1-12</name>
    <dbReference type="NCBI Taxonomy" id="2547451"/>
    <lineage>
        <taxon>Bacteria</taxon>
        <taxon>Bacillati</taxon>
        <taxon>Cyanobacteriota</taxon>
        <taxon>Cyanophyceae</taxon>
        <taxon>Leptolyngbyales</taxon>
        <taxon>Leptolyngbyaceae</taxon>
        <taxon>Leptolyngbya group</taxon>
        <taxon>Leptolyngbya</taxon>
    </lineage>
</organism>
<comment type="subcellular location">
    <subcellularLocation>
        <location evidence="1">Cell membrane</location>
        <topology evidence="1">Multi-pass membrane protein</topology>
    </subcellularLocation>
</comment>
<evidence type="ECO:0000256" key="2">
    <source>
        <dbReference type="ARBA" id="ARBA00022448"/>
    </source>
</evidence>
<evidence type="ECO:0000256" key="3">
    <source>
        <dbReference type="ARBA" id="ARBA00022475"/>
    </source>
</evidence>